<keyword evidence="2" id="KW-0012">Acyltransferase</keyword>
<protein>
    <recommendedName>
        <fullName evidence="3">N-acetyltransferase domain-containing protein</fullName>
    </recommendedName>
</protein>
<evidence type="ECO:0000256" key="1">
    <source>
        <dbReference type="ARBA" id="ARBA00022679"/>
    </source>
</evidence>
<name>A0AA88GUG0_NAELO</name>
<gene>
    <name evidence="4" type="ORF">C9374_002815</name>
</gene>
<dbReference type="Gene3D" id="3.40.630.30">
    <property type="match status" value="1"/>
</dbReference>
<dbReference type="InterPro" id="IPR050680">
    <property type="entry name" value="YpeA/RimI_acetyltransf"/>
</dbReference>
<evidence type="ECO:0000313" key="5">
    <source>
        <dbReference type="Proteomes" id="UP000816034"/>
    </source>
</evidence>
<keyword evidence="5" id="KW-1185">Reference proteome</keyword>
<dbReference type="SUPFAM" id="SSF55729">
    <property type="entry name" value="Acyl-CoA N-acyltransferases (Nat)"/>
    <property type="match status" value="1"/>
</dbReference>
<sequence length="238" mass="28296">MILFDKIHIRKPSSLRGDVSLLTTVAKTLFYETFREDNTEENMKAYLEQAFNPTQQTNELQDPNTFIAFIEMEWDDELNEYLQQKCSSLERIQFLESQMSYVQEPEEEDMNSSNTQIQKKHTKKLVIAYCKLKYGAFEPCLKYQGNETIELCRCYVLKEFHGTCIAHRLMQECLRVAREVKFGMDHQTTCKSIWLGVWERNARAKKFYEKYKFEKVGEHVFVMGDDPQRDEIYELILN</sequence>
<dbReference type="EMBL" id="PYSW02000016">
    <property type="protein sequence ID" value="KAG2386369.1"/>
    <property type="molecule type" value="Genomic_DNA"/>
</dbReference>
<accession>A0AA88GUG0</accession>
<evidence type="ECO:0000313" key="4">
    <source>
        <dbReference type="EMBL" id="KAG2386369.1"/>
    </source>
</evidence>
<dbReference type="InterPro" id="IPR016181">
    <property type="entry name" value="Acyl_CoA_acyltransferase"/>
</dbReference>
<dbReference type="GO" id="GO:0016747">
    <property type="term" value="F:acyltransferase activity, transferring groups other than amino-acyl groups"/>
    <property type="evidence" value="ECO:0007669"/>
    <property type="project" value="InterPro"/>
</dbReference>
<dbReference type="RefSeq" id="XP_044550361.1">
    <property type="nucleotide sequence ID" value="XM_044692274.1"/>
</dbReference>
<comment type="caution">
    <text evidence="4">The sequence shown here is derived from an EMBL/GenBank/DDBJ whole genome shotgun (WGS) entry which is preliminary data.</text>
</comment>
<dbReference type="PANTHER" id="PTHR43420">
    <property type="entry name" value="ACETYLTRANSFERASE"/>
    <property type="match status" value="1"/>
</dbReference>
<dbReference type="GeneID" id="68095270"/>
<organism evidence="4 5">
    <name type="scientific">Naegleria lovaniensis</name>
    <name type="common">Amoeba</name>
    <dbReference type="NCBI Taxonomy" id="51637"/>
    <lineage>
        <taxon>Eukaryota</taxon>
        <taxon>Discoba</taxon>
        <taxon>Heterolobosea</taxon>
        <taxon>Tetramitia</taxon>
        <taxon>Eutetramitia</taxon>
        <taxon>Vahlkampfiidae</taxon>
        <taxon>Naegleria</taxon>
    </lineage>
</organism>
<dbReference type="Pfam" id="PF00583">
    <property type="entry name" value="Acetyltransf_1"/>
    <property type="match status" value="1"/>
</dbReference>
<dbReference type="Proteomes" id="UP000816034">
    <property type="component" value="Unassembled WGS sequence"/>
</dbReference>
<evidence type="ECO:0000256" key="2">
    <source>
        <dbReference type="ARBA" id="ARBA00023315"/>
    </source>
</evidence>
<feature type="domain" description="N-acetyltransferase" evidence="3">
    <location>
        <begin position="67"/>
        <end position="238"/>
    </location>
</feature>
<proteinExistence type="predicted"/>
<reference evidence="4 5" key="1">
    <citation type="journal article" date="2018" name="BMC Genomics">
        <title>The genome of Naegleria lovaniensis, the basis for a comparative approach to unravel pathogenicity factors of the human pathogenic amoeba N. fowleri.</title>
        <authorList>
            <person name="Liechti N."/>
            <person name="Schurch N."/>
            <person name="Bruggmann R."/>
            <person name="Wittwer M."/>
        </authorList>
    </citation>
    <scope>NUCLEOTIDE SEQUENCE [LARGE SCALE GENOMIC DNA]</scope>
    <source>
        <strain evidence="4 5">ATCC 30569</strain>
    </source>
</reference>
<evidence type="ECO:0000259" key="3">
    <source>
        <dbReference type="PROSITE" id="PS51186"/>
    </source>
</evidence>
<dbReference type="AlphaFoldDB" id="A0AA88GUG0"/>
<keyword evidence="1" id="KW-0808">Transferase</keyword>
<dbReference type="PROSITE" id="PS51186">
    <property type="entry name" value="GNAT"/>
    <property type="match status" value="1"/>
</dbReference>
<dbReference type="InterPro" id="IPR000182">
    <property type="entry name" value="GNAT_dom"/>
</dbReference>